<proteinExistence type="predicted"/>
<accession>A0A2P2ITM4</accession>
<name>A0A2P2ITM4_RHIMU</name>
<organism evidence="1">
    <name type="scientific">Rhizophora mucronata</name>
    <name type="common">Asiatic mangrove</name>
    <dbReference type="NCBI Taxonomy" id="61149"/>
    <lineage>
        <taxon>Eukaryota</taxon>
        <taxon>Viridiplantae</taxon>
        <taxon>Streptophyta</taxon>
        <taxon>Embryophyta</taxon>
        <taxon>Tracheophyta</taxon>
        <taxon>Spermatophyta</taxon>
        <taxon>Magnoliopsida</taxon>
        <taxon>eudicotyledons</taxon>
        <taxon>Gunneridae</taxon>
        <taxon>Pentapetalae</taxon>
        <taxon>rosids</taxon>
        <taxon>fabids</taxon>
        <taxon>Malpighiales</taxon>
        <taxon>Rhizophoraceae</taxon>
        <taxon>Rhizophora</taxon>
    </lineage>
</organism>
<sequence length="21" mass="2284">MCSGINAFVELCNFFVGSDMV</sequence>
<evidence type="ECO:0000313" key="1">
    <source>
        <dbReference type="EMBL" id="MBW84595.1"/>
    </source>
</evidence>
<dbReference type="AlphaFoldDB" id="A0A2P2ITM4"/>
<protein>
    <submittedName>
        <fullName evidence="1">Uncharacterized protein</fullName>
    </submittedName>
</protein>
<dbReference type="EMBL" id="GGEC01004112">
    <property type="protein sequence ID" value="MBW84595.1"/>
    <property type="molecule type" value="Transcribed_RNA"/>
</dbReference>
<reference evidence="1" key="1">
    <citation type="submission" date="2018-02" db="EMBL/GenBank/DDBJ databases">
        <title>Rhizophora mucronata_Transcriptome.</title>
        <authorList>
            <person name="Meera S.P."/>
            <person name="Sreeshan A."/>
            <person name="Augustine A."/>
        </authorList>
    </citation>
    <scope>NUCLEOTIDE SEQUENCE</scope>
    <source>
        <tissue evidence="1">Leaf</tissue>
    </source>
</reference>